<name>A0AAU6PA87_9FLAO</name>
<dbReference type="PANTHER" id="PTHR30024:SF47">
    <property type="entry name" value="TAURINE-BINDING PERIPLASMIC PROTEIN"/>
    <property type="match status" value="1"/>
</dbReference>
<dbReference type="Gene3D" id="3.40.190.10">
    <property type="entry name" value="Periplasmic binding protein-like II"/>
    <property type="match status" value="2"/>
</dbReference>
<evidence type="ECO:0000256" key="1">
    <source>
        <dbReference type="ARBA" id="ARBA00004418"/>
    </source>
</evidence>
<organism evidence="6">
    <name type="scientific">Mangrovimonas cancribranchiae</name>
    <dbReference type="NCBI Taxonomy" id="3080055"/>
    <lineage>
        <taxon>Bacteria</taxon>
        <taxon>Pseudomonadati</taxon>
        <taxon>Bacteroidota</taxon>
        <taxon>Flavobacteriia</taxon>
        <taxon>Flavobacteriales</taxon>
        <taxon>Flavobacteriaceae</taxon>
        <taxon>Mangrovimonas</taxon>
    </lineage>
</organism>
<dbReference type="RefSeq" id="WP_338733907.1">
    <property type="nucleotide sequence ID" value="NZ_CP136924.1"/>
</dbReference>
<gene>
    <name evidence="6" type="ORF">R3L15_06205</name>
    <name evidence="5" type="ORF">R3L16_01195</name>
</gene>
<protein>
    <submittedName>
        <fullName evidence="6">Substrate-binding domain-containing protein</fullName>
    </submittedName>
</protein>
<evidence type="ECO:0000313" key="7">
    <source>
        <dbReference type="Proteomes" id="UP001368318"/>
    </source>
</evidence>
<feature type="domain" description="Ca3427-like PBP 2" evidence="4">
    <location>
        <begin position="87"/>
        <end position="180"/>
    </location>
</feature>
<keyword evidence="7" id="KW-1185">Reference proteome</keyword>
<dbReference type="EMBL" id="CP136925">
    <property type="protein sequence ID" value="WXA14472.1"/>
    <property type="molecule type" value="Genomic_DNA"/>
</dbReference>
<evidence type="ECO:0000256" key="2">
    <source>
        <dbReference type="ARBA" id="ARBA00010742"/>
    </source>
</evidence>
<dbReference type="KEGG" id="mcaa:R3L15_06205"/>
<dbReference type="GO" id="GO:0042597">
    <property type="term" value="C:periplasmic space"/>
    <property type="evidence" value="ECO:0007669"/>
    <property type="project" value="UniProtKB-SubCell"/>
</dbReference>
<dbReference type="SUPFAM" id="SSF53850">
    <property type="entry name" value="Periplasmic binding protein-like II"/>
    <property type="match status" value="1"/>
</dbReference>
<accession>A0AAU6PA87</accession>
<dbReference type="Pfam" id="PF22384">
    <property type="entry name" value="PBP2_Ca3427_like"/>
    <property type="match status" value="1"/>
</dbReference>
<proteinExistence type="inferred from homology"/>
<dbReference type="InterPro" id="IPR054364">
    <property type="entry name" value="Ca3427-like_PBP2"/>
</dbReference>
<evidence type="ECO:0000259" key="4">
    <source>
        <dbReference type="Pfam" id="PF22384"/>
    </source>
</evidence>
<evidence type="ECO:0000313" key="6">
    <source>
        <dbReference type="EMBL" id="WXA14472.1"/>
    </source>
</evidence>
<comment type="subcellular location">
    <subcellularLocation>
        <location evidence="1">Periplasm</location>
    </subcellularLocation>
</comment>
<evidence type="ECO:0000256" key="3">
    <source>
        <dbReference type="ARBA" id="ARBA00022729"/>
    </source>
</evidence>
<sequence length="284" mass="32099">MKTVNVGGVPEHFNLAWYLALKSGTFKKAGINLRWKDYYGGTGDMCKSLRKGDIDLAVILTEGIIKDIVEGNPSSIVQTFVKSPLIWGIHVAKNSDYQEINDLKGTKAAISRYGSGSHLMAYINAKNNNWDLEEDLHFEVIKNLDGAVKGLSSGAADYFMWEKFTTKPIVDDGIFRRIGNCPTPWPCFVVAARNEFIEQHPEELQSILNIVNVVTEDFKEIPSIDNTIANRYNQKLEDVQEWLSLTEWSQELIDEKTIMNVQDQLKSLGIISNQLPYNKLVKKL</sequence>
<keyword evidence="3" id="KW-0732">Signal</keyword>
<reference evidence="6 7" key="1">
    <citation type="submission" date="2023-10" db="EMBL/GenBank/DDBJ databases">
        <title>Culture-based analysis of two novel bacteria associated with mangrove crab gills.</title>
        <authorList>
            <person name="Yang X."/>
            <person name="Garuglieri E."/>
            <person name="Van Goethem M.W."/>
            <person name="Fusi M."/>
            <person name="Marasco R."/>
            <person name="Daffonchio D.G."/>
        </authorList>
    </citation>
    <scope>NUCLEOTIDE SEQUENCE</scope>
    <source>
        <strain evidence="6">UG2-1</strain>
        <strain evidence="5">UG2-2</strain>
        <strain evidence="7">UG2_2</strain>
    </source>
</reference>
<dbReference type="Proteomes" id="UP001368318">
    <property type="component" value="Chromosome"/>
</dbReference>
<dbReference type="CDD" id="cd13637">
    <property type="entry name" value="PBP2_Ca3427_like"/>
    <property type="match status" value="1"/>
</dbReference>
<dbReference type="AlphaFoldDB" id="A0AAU6PA87"/>
<dbReference type="PANTHER" id="PTHR30024">
    <property type="entry name" value="ALIPHATIC SULFONATES-BINDING PROTEIN-RELATED"/>
    <property type="match status" value="1"/>
</dbReference>
<dbReference type="EMBL" id="CP136924">
    <property type="protein sequence ID" value="WXA03104.1"/>
    <property type="molecule type" value="Genomic_DNA"/>
</dbReference>
<comment type="similarity">
    <text evidence="2">Belongs to the bacterial solute-binding protein SsuA/TauA family.</text>
</comment>
<evidence type="ECO:0000313" key="5">
    <source>
        <dbReference type="EMBL" id="WXA03104.1"/>
    </source>
</evidence>